<reference evidence="1 2" key="1">
    <citation type="journal article" date="2018" name="Nat. Biotechnol.">
        <title>A standardized bacterial taxonomy based on genome phylogeny substantially revises the tree of life.</title>
        <authorList>
            <person name="Parks D.H."/>
            <person name="Chuvochina M."/>
            <person name="Waite D.W."/>
            <person name="Rinke C."/>
            <person name="Skarshewski A."/>
            <person name="Chaumeil P.A."/>
            <person name="Hugenholtz P."/>
        </authorList>
    </citation>
    <scope>NUCLEOTIDE SEQUENCE [LARGE SCALE GENOMIC DNA]</scope>
    <source>
        <strain evidence="1">UBA8739</strain>
    </source>
</reference>
<comment type="caution">
    <text evidence="1">The sequence shown here is derived from an EMBL/GenBank/DDBJ whole genome shotgun (WGS) entry which is preliminary data.</text>
</comment>
<protein>
    <submittedName>
        <fullName evidence="1">Uncharacterized protein</fullName>
    </submittedName>
</protein>
<proteinExistence type="predicted"/>
<accession>A0A3B9IIN7</accession>
<organism evidence="1 2">
    <name type="scientific">Tistrella mobilis</name>
    <dbReference type="NCBI Taxonomy" id="171437"/>
    <lineage>
        <taxon>Bacteria</taxon>
        <taxon>Pseudomonadati</taxon>
        <taxon>Pseudomonadota</taxon>
        <taxon>Alphaproteobacteria</taxon>
        <taxon>Geminicoccales</taxon>
        <taxon>Geminicoccaceae</taxon>
        <taxon>Tistrella</taxon>
    </lineage>
</organism>
<gene>
    <name evidence="1" type="ORF">DCK97_09235</name>
</gene>
<feature type="non-terminal residue" evidence="1">
    <location>
        <position position="197"/>
    </location>
</feature>
<dbReference type="EMBL" id="DMAI01000142">
    <property type="protein sequence ID" value="HAE47588.1"/>
    <property type="molecule type" value="Genomic_DNA"/>
</dbReference>
<evidence type="ECO:0000313" key="1">
    <source>
        <dbReference type="EMBL" id="HAE47588.1"/>
    </source>
</evidence>
<dbReference type="Proteomes" id="UP000257706">
    <property type="component" value="Unassembled WGS sequence"/>
</dbReference>
<evidence type="ECO:0000313" key="2">
    <source>
        <dbReference type="Proteomes" id="UP000257706"/>
    </source>
</evidence>
<dbReference type="AlphaFoldDB" id="A0A3B9IIN7"/>
<name>A0A3B9IIN7_9PROT</name>
<sequence length="197" mass="20680">MAEAHSWRNKLLLAKLETTYGASSAPSVATNVILGEEVTITPIEGTEVQRVLDHGPASRTLTYLVGKHVTLSIKVGLVGSGTLGVPPHYAPLLRSCQMAETIVADESCTYTRIRTGTESCTIKILIDGITQTVRGCRGTWNIDISVPAVPTITFSMLGLFEAPTLEAPPGVIPGGLDYPEPETTSATSTDCVLGGAG</sequence>